<dbReference type="AlphaFoldDB" id="A0A699ZRS0"/>
<sequence>MVKTTRPFSAVLGDFKRLDEKEHRVRSFYEPISEQIGRSNAVQAPLGFDPERLAWSLGRTHGLATRHHRYADSLAWTDDASHLLTVDIPAPDRPQAVAALTARGKAGKMAAVQRSMQHLALGQAGDASPGEGLTPRGQPWQAVQDVSVDRWHPQQVGGVEVVVVLEGGDDQVLACATRHLLCILPTRPYLTQQPVFRHVGLPSPSGRPTPAHCLARVQPSGSPSRARASQLLTQGPPGV</sequence>
<keyword evidence="3" id="KW-1185">Reference proteome</keyword>
<accession>A0A699ZRS0</accession>
<dbReference type="EMBL" id="BLLF01002699">
    <property type="protein sequence ID" value="GFH25041.1"/>
    <property type="molecule type" value="Genomic_DNA"/>
</dbReference>
<name>A0A699ZRS0_HAELA</name>
<reference evidence="2 3" key="1">
    <citation type="submission" date="2020-02" db="EMBL/GenBank/DDBJ databases">
        <title>Draft genome sequence of Haematococcus lacustris strain NIES-144.</title>
        <authorList>
            <person name="Morimoto D."/>
            <person name="Nakagawa S."/>
            <person name="Yoshida T."/>
            <person name="Sawayama S."/>
        </authorList>
    </citation>
    <scope>NUCLEOTIDE SEQUENCE [LARGE SCALE GENOMIC DNA]</scope>
    <source>
        <strain evidence="2 3">NIES-144</strain>
    </source>
</reference>
<protein>
    <submittedName>
        <fullName evidence="2">Uncharacterized protein</fullName>
    </submittedName>
</protein>
<feature type="region of interest" description="Disordered" evidence="1">
    <location>
        <begin position="216"/>
        <end position="239"/>
    </location>
</feature>
<evidence type="ECO:0000313" key="2">
    <source>
        <dbReference type="EMBL" id="GFH25041.1"/>
    </source>
</evidence>
<evidence type="ECO:0000256" key="1">
    <source>
        <dbReference type="SAM" id="MobiDB-lite"/>
    </source>
</evidence>
<comment type="caution">
    <text evidence="2">The sequence shown here is derived from an EMBL/GenBank/DDBJ whole genome shotgun (WGS) entry which is preliminary data.</text>
</comment>
<gene>
    <name evidence="2" type="ORF">HaLaN_22934</name>
</gene>
<organism evidence="2 3">
    <name type="scientific">Haematococcus lacustris</name>
    <name type="common">Green alga</name>
    <name type="synonym">Haematococcus pluvialis</name>
    <dbReference type="NCBI Taxonomy" id="44745"/>
    <lineage>
        <taxon>Eukaryota</taxon>
        <taxon>Viridiplantae</taxon>
        <taxon>Chlorophyta</taxon>
        <taxon>core chlorophytes</taxon>
        <taxon>Chlorophyceae</taxon>
        <taxon>CS clade</taxon>
        <taxon>Chlamydomonadales</taxon>
        <taxon>Haematococcaceae</taxon>
        <taxon>Haematococcus</taxon>
    </lineage>
</organism>
<evidence type="ECO:0000313" key="3">
    <source>
        <dbReference type="Proteomes" id="UP000485058"/>
    </source>
</evidence>
<dbReference type="Proteomes" id="UP000485058">
    <property type="component" value="Unassembled WGS sequence"/>
</dbReference>
<proteinExistence type="predicted"/>